<organism evidence="6 7">
    <name type="scientific">Pelistega europaea</name>
    <dbReference type="NCBI Taxonomy" id="106147"/>
    <lineage>
        <taxon>Bacteria</taxon>
        <taxon>Pseudomonadati</taxon>
        <taxon>Pseudomonadota</taxon>
        <taxon>Betaproteobacteria</taxon>
        <taxon>Burkholderiales</taxon>
        <taxon>Alcaligenaceae</taxon>
        <taxon>Pelistega</taxon>
    </lineage>
</organism>
<dbReference type="Gene3D" id="2.60.120.10">
    <property type="entry name" value="Jelly Rolls"/>
    <property type="match status" value="1"/>
</dbReference>
<dbReference type="GO" id="GO:0003677">
    <property type="term" value="F:DNA binding"/>
    <property type="evidence" value="ECO:0007669"/>
    <property type="project" value="UniProtKB-KW"/>
</dbReference>
<gene>
    <name evidence="6" type="ORF">HKX40_06325</name>
</gene>
<dbReference type="SUPFAM" id="SSF46785">
    <property type="entry name" value="Winged helix' DNA-binding domain"/>
    <property type="match status" value="1"/>
</dbReference>
<protein>
    <submittedName>
        <fullName evidence="6">Crp/Fnr family transcriptional regulator</fullName>
    </submittedName>
</protein>
<dbReference type="SMART" id="SM00419">
    <property type="entry name" value="HTH_CRP"/>
    <property type="match status" value="1"/>
</dbReference>
<reference evidence="6 7" key="1">
    <citation type="submission" date="2020-05" db="EMBL/GenBank/DDBJ databases">
        <authorList>
            <person name="Niu N."/>
        </authorList>
    </citation>
    <scope>NUCLEOTIDE SEQUENCE [LARGE SCALE GENOMIC DNA]</scope>
    <source>
        <strain evidence="6 7">LMG10982</strain>
    </source>
</reference>
<dbReference type="Proteomes" id="UP000541421">
    <property type="component" value="Unassembled WGS sequence"/>
</dbReference>
<evidence type="ECO:0000313" key="6">
    <source>
        <dbReference type="EMBL" id="NOL49749.1"/>
    </source>
</evidence>
<dbReference type="PROSITE" id="PS51063">
    <property type="entry name" value="HTH_CRP_2"/>
    <property type="match status" value="1"/>
</dbReference>
<evidence type="ECO:0000259" key="5">
    <source>
        <dbReference type="PROSITE" id="PS51063"/>
    </source>
</evidence>
<evidence type="ECO:0000256" key="1">
    <source>
        <dbReference type="ARBA" id="ARBA00023015"/>
    </source>
</evidence>
<evidence type="ECO:0000256" key="3">
    <source>
        <dbReference type="ARBA" id="ARBA00023163"/>
    </source>
</evidence>
<keyword evidence="3" id="KW-0804">Transcription</keyword>
<dbReference type="InterPro" id="IPR018490">
    <property type="entry name" value="cNMP-bd_dom_sf"/>
</dbReference>
<dbReference type="InterPro" id="IPR036390">
    <property type="entry name" value="WH_DNA-bd_sf"/>
</dbReference>
<dbReference type="InterPro" id="IPR050397">
    <property type="entry name" value="Env_Response_Regulators"/>
</dbReference>
<keyword evidence="7" id="KW-1185">Reference proteome</keyword>
<comment type="caution">
    <text evidence="6">The sequence shown here is derived from an EMBL/GenBank/DDBJ whole genome shotgun (WGS) entry which is preliminary data.</text>
</comment>
<sequence>MININSLSVEDRQALRHMLEQHPLFHQYPEAFYDVLMNNAGILKVKAGQLVFREGDDAPCFMVVRDGAIEMFRYSIEGDERVFSIFERGQLVAHAAMFMPHGKYPMNARVRDDAVLFCIQRQALHQACMQFPLLAIRLLGGFSMQIYQHINQVHWLTSSSAQERLAHYFVELSQSQQSDIITLPVTQKQLAAQLGIRAETLNRLLGEWQQKNYIQGKRKEWQLLDVTYLKSLSGAAKRTF</sequence>
<evidence type="ECO:0000313" key="7">
    <source>
        <dbReference type="Proteomes" id="UP000541421"/>
    </source>
</evidence>
<dbReference type="SUPFAM" id="SSF51206">
    <property type="entry name" value="cAMP-binding domain-like"/>
    <property type="match status" value="1"/>
</dbReference>
<evidence type="ECO:0000259" key="4">
    <source>
        <dbReference type="PROSITE" id="PS50042"/>
    </source>
</evidence>
<feature type="domain" description="Cyclic nucleotide-binding" evidence="4">
    <location>
        <begin position="24"/>
        <end position="145"/>
    </location>
</feature>
<evidence type="ECO:0000256" key="2">
    <source>
        <dbReference type="ARBA" id="ARBA00023125"/>
    </source>
</evidence>
<name>A0A7Y4LA60_9BURK</name>
<dbReference type="RefSeq" id="WP_171588733.1">
    <property type="nucleotide sequence ID" value="NZ_JABGBO010000006.1"/>
</dbReference>
<accession>A0A7Y4LA60</accession>
<dbReference type="PROSITE" id="PS50042">
    <property type="entry name" value="CNMP_BINDING_3"/>
    <property type="match status" value="1"/>
</dbReference>
<dbReference type="PANTHER" id="PTHR24567:SF26">
    <property type="entry name" value="REGULATORY PROTEIN YEIL"/>
    <property type="match status" value="1"/>
</dbReference>
<dbReference type="SMART" id="SM00100">
    <property type="entry name" value="cNMP"/>
    <property type="match status" value="1"/>
</dbReference>
<dbReference type="Pfam" id="PF00027">
    <property type="entry name" value="cNMP_binding"/>
    <property type="match status" value="1"/>
</dbReference>
<dbReference type="Pfam" id="PF13545">
    <property type="entry name" value="HTH_Crp_2"/>
    <property type="match status" value="1"/>
</dbReference>
<dbReference type="Gene3D" id="1.10.10.10">
    <property type="entry name" value="Winged helix-like DNA-binding domain superfamily/Winged helix DNA-binding domain"/>
    <property type="match status" value="1"/>
</dbReference>
<dbReference type="GO" id="GO:0005829">
    <property type="term" value="C:cytosol"/>
    <property type="evidence" value="ECO:0007669"/>
    <property type="project" value="TreeGrafter"/>
</dbReference>
<dbReference type="PANTHER" id="PTHR24567">
    <property type="entry name" value="CRP FAMILY TRANSCRIPTIONAL REGULATORY PROTEIN"/>
    <property type="match status" value="1"/>
</dbReference>
<dbReference type="InterPro" id="IPR012318">
    <property type="entry name" value="HTH_CRP"/>
</dbReference>
<dbReference type="InterPro" id="IPR000595">
    <property type="entry name" value="cNMP-bd_dom"/>
</dbReference>
<proteinExistence type="predicted"/>
<keyword evidence="1" id="KW-0805">Transcription regulation</keyword>
<keyword evidence="2" id="KW-0238">DNA-binding</keyword>
<dbReference type="InterPro" id="IPR014710">
    <property type="entry name" value="RmlC-like_jellyroll"/>
</dbReference>
<dbReference type="AlphaFoldDB" id="A0A7Y4LA60"/>
<dbReference type="InterPro" id="IPR036388">
    <property type="entry name" value="WH-like_DNA-bd_sf"/>
</dbReference>
<dbReference type="CDD" id="cd00038">
    <property type="entry name" value="CAP_ED"/>
    <property type="match status" value="1"/>
</dbReference>
<feature type="domain" description="HTH crp-type" evidence="5">
    <location>
        <begin position="159"/>
        <end position="227"/>
    </location>
</feature>
<dbReference type="GO" id="GO:0003700">
    <property type="term" value="F:DNA-binding transcription factor activity"/>
    <property type="evidence" value="ECO:0007669"/>
    <property type="project" value="TreeGrafter"/>
</dbReference>
<dbReference type="EMBL" id="JABGBO010000006">
    <property type="protein sequence ID" value="NOL49749.1"/>
    <property type="molecule type" value="Genomic_DNA"/>
</dbReference>